<dbReference type="KEGG" id="ssai:N0B31_22240"/>
<organism evidence="3 4">
    <name type="scientific">Salinirubellus salinus</name>
    <dbReference type="NCBI Taxonomy" id="1364945"/>
    <lineage>
        <taxon>Archaea</taxon>
        <taxon>Methanobacteriati</taxon>
        <taxon>Methanobacteriota</taxon>
        <taxon>Stenosarchaea group</taxon>
        <taxon>Halobacteria</taxon>
        <taxon>Halobacteriales</taxon>
        <taxon>Natronomonadaceae</taxon>
        <taxon>Salinirubellus</taxon>
    </lineage>
</organism>
<dbReference type="RefSeq" id="WP_260644079.1">
    <property type="nucleotide sequence ID" value="NZ_CP104004.1"/>
</dbReference>
<evidence type="ECO:0000313" key="3">
    <source>
        <dbReference type="EMBL" id="UWM56968.1"/>
    </source>
</evidence>
<evidence type="ECO:0000313" key="4">
    <source>
        <dbReference type="Proteomes" id="UP001057580"/>
    </source>
</evidence>
<reference evidence="3" key="1">
    <citation type="submission" date="2022-09" db="EMBL/GenBank/DDBJ databases">
        <title>Diverse halophilic archaea isolated from saline environments.</title>
        <authorList>
            <person name="Cui H.-L."/>
        </authorList>
    </citation>
    <scope>NUCLEOTIDE SEQUENCE</scope>
    <source>
        <strain evidence="3">ZS-35-S2</strain>
        <plasmid evidence="3">unnamed1</plasmid>
    </source>
</reference>
<accession>A0A9E7R839</accession>
<dbReference type="Pfam" id="PF25939">
    <property type="entry name" value="DUF7982"/>
    <property type="match status" value="1"/>
</dbReference>
<keyword evidence="1" id="KW-1133">Transmembrane helix</keyword>
<dbReference type="EMBL" id="CP104004">
    <property type="protein sequence ID" value="UWM56968.1"/>
    <property type="molecule type" value="Genomic_DNA"/>
</dbReference>
<name>A0A9E7R839_9EURY</name>
<proteinExistence type="predicted"/>
<keyword evidence="4" id="KW-1185">Reference proteome</keyword>
<dbReference type="InterPro" id="IPR058288">
    <property type="entry name" value="DUF7982"/>
</dbReference>
<dbReference type="GeneID" id="74945204"/>
<keyword evidence="3" id="KW-0614">Plasmid</keyword>
<feature type="transmembrane region" description="Helical" evidence="1">
    <location>
        <begin position="21"/>
        <end position="42"/>
    </location>
</feature>
<dbReference type="Proteomes" id="UP001057580">
    <property type="component" value="Plasmid unnamed1"/>
</dbReference>
<geneLocation type="plasmid" evidence="3 4">
    <name>unnamed1</name>
</geneLocation>
<dbReference type="AlphaFoldDB" id="A0A9E7R839"/>
<gene>
    <name evidence="3" type="ORF">N0B31_22240</name>
</gene>
<feature type="domain" description="DUF7982" evidence="2">
    <location>
        <begin position="6"/>
        <end position="247"/>
    </location>
</feature>
<sequence length="259" mass="27765">MSAERGVRTVVARWRRLFARASTLQIALGLLAGLSMLAALPLSGQRALLLSVAAVCLLLAAFDYAMDGSGNDLHEAMLTAHTELMADIERELHLNDDGWYVPTEAGEVRRWYASAEVNASPPPVPIPAGTFHDGEIAGVSVPTVGWALVEQTQEALPSGDADEAIEEALGLCQRTGLVTEWEAERRSGDENAEAMFDIRVRSTAVRPEDSSDGFAMSLLGTVVAEITGRPVQVVTGETERRPQTVTVRVLSGEQLTPSS</sequence>
<keyword evidence="1" id="KW-0812">Transmembrane</keyword>
<keyword evidence="1" id="KW-0472">Membrane</keyword>
<protein>
    <recommendedName>
        <fullName evidence="2">DUF7982 domain-containing protein</fullName>
    </recommendedName>
</protein>
<evidence type="ECO:0000256" key="1">
    <source>
        <dbReference type="SAM" id="Phobius"/>
    </source>
</evidence>
<evidence type="ECO:0000259" key="2">
    <source>
        <dbReference type="Pfam" id="PF25939"/>
    </source>
</evidence>